<feature type="region of interest" description="Disordered" evidence="1">
    <location>
        <begin position="81"/>
        <end position="165"/>
    </location>
</feature>
<accession>A0AAN6LTQ1</accession>
<name>A0AAN6LTQ1_9PLEO</name>
<sequence>MFLDKQVQPVRLGESQSLLGSLPIHNGIQQIHRLEERFEQALAHFHSWYPRRTGYPQRSPPHLRPLLSRELRSALPPKPIQRHIQPIDNRLHRIERSRPPPLRHENRKSTLEPPLSHTPSPGFHLPNRRPHPSLGLRSRRLARPPRPPSRMSLHGGIGLPPIDRHAGDARKATGATLGLLGVAAGFATAAVGAGYV</sequence>
<evidence type="ECO:0000256" key="1">
    <source>
        <dbReference type="SAM" id="MobiDB-lite"/>
    </source>
</evidence>
<proteinExistence type="predicted"/>
<evidence type="ECO:0000313" key="3">
    <source>
        <dbReference type="Proteomes" id="UP001280581"/>
    </source>
</evidence>
<feature type="compositionally biased region" description="Basic and acidic residues" evidence="1">
    <location>
        <begin position="89"/>
        <end position="110"/>
    </location>
</feature>
<keyword evidence="3" id="KW-1185">Reference proteome</keyword>
<protein>
    <submittedName>
        <fullName evidence="2">Uncharacterized protein</fullName>
    </submittedName>
</protein>
<reference evidence="2 3" key="1">
    <citation type="submission" date="2021-02" db="EMBL/GenBank/DDBJ databases">
        <title>Genome assembly of Pseudopithomyces chartarum.</title>
        <authorList>
            <person name="Jauregui R."/>
            <person name="Singh J."/>
            <person name="Voisey C."/>
        </authorList>
    </citation>
    <scope>NUCLEOTIDE SEQUENCE [LARGE SCALE GENOMIC DNA]</scope>
    <source>
        <strain evidence="2 3">AGR01</strain>
    </source>
</reference>
<evidence type="ECO:0000313" key="2">
    <source>
        <dbReference type="EMBL" id="KAK3202590.1"/>
    </source>
</evidence>
<dbReference type="AlphaFoldDB" id="A0AAN6LTQ1"/>
<comment type="caution">
    <text evidence="2">The sequence shown here is derived from an EMBL/GenBank/DDBJ whole genome shotgun (WGS) entry which is preliminary data.</text>
</comment>
<feature type="compositionally biased region" description="Basic residues" evidence="1">
    <location>
        <begin position="126"/>
        <end position="143"/>
    </location>
</feature>
<dbReference type="EMBL" id="WVTA01000013">
    <property type="protein sequence ID" value="KAK3202590.1"/>
    <property type="molecule type" value="Genomic_DNA"/>
</dbReference>
<dbReference type="Proteomes" id="UP001280581">
    <property type="component" value="Unassembled WGS sequence"/>
</dbReference>
<gene>
    <name evidence="2" type="ORF">GRF29_154g128341</name>
</gene>
<organism evidence="2 3">
    <name type="scientific">Pseudopithomyces chartarum</name>
    <dbReference type="NCBI Taxonomy" id="1892770"/>
    <lineage>
        <taxon>Eukaryota</taxon>
        <taxon>Fungi</taxon>
        <taxon>Dikarya</taxon>
        <taxon>Ascomycota</taxon>
        <taxon>Pezizomycotina</taxon>
        <taxon>Dothideomycetes</taxon>
        <taxon>Pleosporomycetidae</taxon>
        <taxon>Pleosporales</taxon>
        <taxon>Massarineae</taxon>
        <taxon>Didymosphaeriaceae</taxon>
        <taxon>Pseudopithomyces</taxon>
    </lineage>
</organism>